<evidence type="ECO:0000313" key="4">
    <source>
        <dbReference type="EMBL" id="RKM93121.1"/>
    </source>
</evidence>
<protein>
    <submittedName>
        <fullName evidence="4">Universal stress protein</fullName>
    </submittedName>
</protein>
<dbReference type="InterPro" id="IPR006016">
    <property type="entry name" value="UspA"/>
</dbReference>
<dbReference type="Proteomes" id="UP000028058">
    <property type="component" value="Unassembled WGS sequence"/>
</dbReference>
<evidence type="ECO:0000256" key="1">
    <source>
        <dbReference type="ARBA" id="ARBA00008791"/>
    </source>
</evidence>
<accession>A0A3R7LM63</accession>
<dbReference type="Pfam" id="PF00582">
    <property type="entry name" value="Usp"/>
    <property type="match status" value="2"/>
</dbReference>
<comment type="similarity">
    <text evidence="1">Belongs to the universal stress protein A family.</text>
</comment>
<dbReference type="PRINTS" id="PR01438">
    <property type="entry name" value="UNVRSLSTRESS"/>
</dbReference>
<dbReference type="EMBL" id="JNAD02000011">
    <property type="protein sequence ID" value="RKM93121.1"/>
    <property type="molecule type" value="Genomic_DNA"/>
</dbReference>
<gene>
    <name evidence="4" type="ORF">SFRA_021635</name>
</gene>
<feature type="domain" description="UspA" evidence="3">
    <location>
        <begin position="62"/>
        <end position="192"/>
    </location>
</feature>
<name>A0A3R7LM63_9ACTN</name>
<evidence type="ECO:0000313" key="5">
    <source>
        <dbReference type="Proteomes" id="UP000028058"/>
    </source>
</evidence>
<feature type="compositionally biased region" description="Basic residues" evidence="2">
    <location>
        <begin position="15"/>
        <end position="30"/>
    </location>
</feature>
<evidence type="ECO:0000259" key="3">
    <source>
        <dbReference type="Pfam" id="PF00582"/>
    </source>
</evidence>
<keyword evidence="5" id="KW-1185">Reference proteome</keyword>
<dbReference type="InterPro" id="IPR006015">
    <property type="entry name" value="Universal_stress_UspA"/>
</dbReference>
<sequence>MPPLRAGHTVETGSHRRRHGAVPRRPRRSWRGGTARAPDRTRGQPVLPVPARPRRRETLLHSVVAGVDGSPQSLTAADWAAREAVLRGRPLRIVCAREALPSDAEKALGPQNGYGWAEERLEQLERRLRERHPDLPVEILREPGPPVQSILGQDAELLVLGSRGLTGVAGHLMGSVSLAVVGRSERPVVLVRTGYDPGAPEHGAVAVGFDFHHEADEPVAFAFEAAAARGAAIKAVHVWDAQRAYGWATIPQDMEVLDEYEGPARRYLADAVAPWRERYPAVGITEEVVRGSAGPGLITAGAGTDLLVVGHRVRGKGRASPLGHVTHAVLHHAPCPVAVVPHG</sequence>
<feature type="region of interest" description="Disordered" evidence="2">
    <location>
        <begin position="1"/>
        <end position="45"/>
    </location>
</feature>
<evidence type="ECO:0000256" key="2">
    <source>
        <dbReference type="SAM" id="MobiDB-lite"/>
    </source>
</evidence>
<proteinExistence type="inferred from homology"/>
<dbReference type="PANTHER" id="PTHR46268:SF6">
    <property type="entry name" value="UNIVERSAL STRESS PROTEIN UP12"/>
    <property type="match status" value="1"/>
</dbReference>
<dbReference type="Gene3D" id="3.40.50.620">
    <property type="entry name" value="HUPs"/>
    <property type="match status" value="2"/>
</dbReference>
<dbReference type="InterPro" id="IPR014729">
    <property type="entry name" value="Rossmann-like_a/b/a_fold"/>
</dbReference>
<feature type="domain" description="UspA" evidence="3">
    <location>
        <begin position="205"/>
        <end position="341"/>
    </location>
</feature>
<dbReference type="SUPFAM" id="SSF52402">
    <property type="entry name" value="Adenine nucleotide alpha hydrolases-like"/>
    <property type="match status" value="2"/>
</dbReference>
<dbReference type="AlphaFoldDB" id="A0A3R7LM63"/>
<reference evidence="4 5" key="1">
    <citation type="journal article" date="2014" name="Genome Announc.">
        <title>Draft Genome Sequence of Streptomyces fradiae ATCC 19609, a Strain Highly Sensitive to Antibiotics.</title>
        <authorList>
            <person name="Bekker O.B."/>
            <person name="Klimina K.M."/>
            <person name="Vatlin A.A."/>
            <person name="Zakharevich N.V."/>
            <person name="Kasianov A.S."/>
            <person name="Danilenko V.N."/>
        </authorList>
    </citation>
    <scope>NUCLEOTIDE SEQUENCE [LARGE SCALE GENOMIC DNA]</scope>
    <source>
        <strain evidence="4 5">ATCC 19609</strain>
    </source>
</reference>
<dbReference type="PANTHER" id="PTHR46268">
    <property type="entry name" value="STRESS RESPONSE PROTEIN NHAX"/>
    <property type="match status" value="1"/>
</dbReference>
<organism evidence="4 5">
    <name type="scientific">Streptomyces xinghaiensis</name>
    <dbReference type="NCBI Taxonomy" id="1038928"/>
    <lineage>
        <taxon>Bacteria</taxon>
        <taxon>Bacillati</taxon>
        <taxon>Actinomycetota</taxon>
        <taxon>Actinomycetes</taxon>
        <taxon>Kitasatosporales</taxon>
        <taxon>Streptomycetaceae</taxon>
        <taxon>Streptomyces</taxon>
    </lineage>
</organism>
<comment type="caution">
    <text evidence="4">The sequence shown here is derived from an EMBL/GenBank/DDBJ whole genome shotgun (WGS) entry which is preliminary data.</text>
</comment>